<evidence type="ECO:0000256" key="5">
    <source>
        <dbReference type="ARBA" id="ARBA00023136"/>
    </source>
</evidence>
<feature type="compositionally biased region" description="Basic and acidic residues" evidence="8">
    <location>
        <begin position="247"/>
        <end position="261"/>
    </location>
</feature>
<dbReference type="Proteomes" id="UP000305196">
    <property type="component" value="Chromosome 11"/>
</dbReference>
<keyword evidence="3" id="KW-1003">Cell membrane</keyword>
<sequence length="431" mass="47157">MRVGHFSFVRLLLLQSLLVQRLPVQKQQQSSIPARKHPEEEGGGPSPQNALAQVANQMKGTCDFSRAPLNVSCSENEIVALPGGEGAMVSGTTGSTANDERARHCVQFTKGFDVLTFVCPKRSSEDYSGVEIRPMSCFETVRRTDGTNQQLSEVLKGVQLENRDTDLLSIRRVFIPPTIYQNFIFECSCDNSLTFWKNKMGARGIMRVHLRRNILFGCDFDHTGGVEYTGGLGGELPMADEASVGSAEDRSAGGGSAEDRSAGGGSADDWAFWRNAGPSAEELAEKNKTAFTNFYPPGEVSLAKEKGLVCDVKITKREVYLGLVCPPGYEMYPSNCFERVLQKDGSIVRVSELLKHDVSFHADGNRRMSFATFTLNRNENPQGFSCMCLNVQAPEAPPLQANFAFHNYESAGVRFGLPCALVALVLLALCL</sequence>
<accession>A0A1G4HFV7</accession>
<dbReference type="VEuPathDB" id="PlasmoDB:PVW1_110042100"/>
<evidence type="ECO:0000256" key="9">
    <source>
        <dbReference type="SAM" id="SignalP"/>
    </source>
</evidence>
<feature type="chain" id="PRO_5009234795" evidence="9">
    <location>
        <begin position="22"/>
        <end position="431"/>
    </location>
</feature>
<feature type="domain" description="6-Cys" evidence="10">
    <location>
        <begin position="214"/>
        <end position="411"/>
    </location>
</feature>
<dbReference type="EMBL" id="LT615266">
    <property type="protein sequence ID" value="SCO73729.1"/>
    <property type="molecule type" value="Genomic_DNA"/>
</dbReference>
<organism evidence="11 12">
    <name type="scientific">Plasmodium vivax</name>
    <name type="common">malaria parasite P. vivax</name>
    <dbReference type="NCBI Taxonomy" id="5855"/>
    <lineage>
        <taxon>Eukaryota</taxon>
        <taxon>Sar</taxon>
        <taxon>Alveolata</taxon>
        <taxon>Apicomplexa</taxon>
        <taxon>Aconoidasida</taxon>
        <taxon>Haemosporida</taxon>
        <taxon>Plasmodiidae</taxon>
        <taxon>Plasmodium</taxon>
        <taxon>Plasmodium (Plasmodium)</taxon>
    </lineage>
</organism>
<dbReference type="VEuPathDB" id="PlasmoDB:PVPAM_110041000"/>
<dbReference type="GO" id="GO:0009986">
    <property type="term" value="C:cell surface"/>
    <property type="evidence" value="ECO:0007669"/>
    <property type="project" value="UniProtKB-SubCell"/>
</dbReference>
<dbReference type="InterPro" id="IPR010884">
    <property type="entry name" value="6_CYS_dom"/>
</dbReference>
<proteinExistence type="predicted"/>
<dbReference type="GO" id="GO:0005886">
    <property type="term" value="C:plasma membrane"/>
    <property type="evidence" value="ECO:0007669"/>
    <property type="project" value="UniProtKB-SubCell"/>
</dbReference>
<dbReference type="VEuPathDB" id="PlasmoDB:PVP01_1136300"/>
<dbReference type="PROSITE" id="PS51701">
    <property type="entry name" value="6_CYS"/>
    <property type="match status" value="2"/>
</dbReference>
<evidence type="ECO:0000256" key="3">
    <source>
        <dbReference type="ARBA" id="ARBA00022475"/>
    </source>
</evidence>
<gene>
    <name evidence="11" type="ORF">PVC01_110041900</name>
</gene>
<keyword evidence="4 9" id="KW-0732">Signal</keyword>
<evidence type="ECO:0000256" key="2">
    <source>
        <dbReference type="ARBA" id="ARBA00004241"/>
    </source>
</evidence>
<evidence type="ECO:0000256" key="1">
    <source>
        <dbReference type="ARBA" id="ARBA00004236"/>
    </source>
</evidence>
<evidence type="ECO:0000313" key="12">
    <source>
        <dbReference type="Proteomes" id="UP000305196"/>
    </source>
</evidence>
<dbReference type="VEuPathDB" id="PlasmoDB:PVX_113780"/>
<reference evidence="11 12" key="1">
    <citation type="submission" date="2016-07" db="EMBL/GenBank/DDBJ databases">
        <authorList>
            <consortium name="Pathogen Informatics"/>
        </authorList>
    </citation>
    <scope>NUCLEOTIDE SEQUENCE [LARGE SCALE GENOMIC DNA]</scope>
</reference>
<comment type="subcellular location">
    <subcellularLocation>
        <location evidence="1">Cell membrane</location>
    </subcellularLocation>
    <subcellularLocation>
        <location evidence="2">Cell surface</location>
    </subcellularLocation>
</comment>
<evidence type="ECO:0000256" key="4">
    <source>
        <dbReference type="ARBA" id="ARBA00022729"/>
    </source>
</evidence>
<feature type="domain" description="6-Cys" evidence="10">
    <location>
        <begin position="58"/>
        <end position="213"/>
    </location>
</feature>
<evidence type="ECO:0000256" key="7">
    <source>
        <dbReference type="ARBA" id="ARBA00023180"/>
    </source>
</evidence>
<feature type="signal peptide" evidence="9">
    <location>
        <begin position="1"/>
        <end position="21"/>
    </location>
</feature>
<dbReference type="Gene3D" id="2.60.40.2860">
    <property type="match status" value="2"/>
</dbReference>
<feature type="region of interest" description="Disordered" evidence="8">
    <location>
        <begin position="239"/>
        <end position="266"/>
    </location>
</feature>
<feature type="region of interest" description="Disordered" evidence="8">
    <location>
        <begin position="27"/>
        <end position="50"/>
    </location>
</feature>
<dbReference type="SMART" id="SM00970">
    <property type="entry name" value="s48_45"/>
    <property type="match status" value="2"/>
</dbReference>
<protein>
    <submittedName>
        <fullName evidence="11">6-cysteine protein</fullName>
    </submittedName>
</protein>
<dbReference type="Pfam" id="PF07422">
    <property type="entry name" value="s48_45"/>
    <property type="match status" value="2"/>
</dbReference>
<keyword evidence="6" id="KW-1015">Disulfide bond</keyword>
<keyword evidence="5" id="KW-0472">Membrane</keyword>
<keyword evidence="7" id="KW-0325">Glycoprotein</keyword>
<dbReference type="AlphaFoldDB" id="A0A1G4HFV7"/>
<name>A0A1G4HFV7_PLAVI</name>
<evidence type="ECO:0000259" key="10">
    <source>
        <dbReference type="PROSITE" id="PS51701"/>
    </source>
</evidence>
<evidence type="ECO:0000256" key="8">
    <source>
        <dbReference type="SAM" id="MobiDB-lite"/>
    </source>
</evidence>
<evidence type="ECO:0000256" key="6">
    <source>
        <dbReference type="ARBA" id="ARBA00023157"/>
    </source>
</evidence>
<dbReference type="InterPro" id="IPR038160">
    <property type="entry name" value="6_CYS_dom_sf"/>
</dbReference>
<evidence type="ECO:0000313" key="11">
    <source>
        <dbReference type="EMBL" id="SCO73729.1"/>
    </source>
</evidence>